<reference evidence="1 2" key="1">
    <citation type="submission" date="2019-07" db="EMBL/GenBank/DDBJ databases">
        <title>Whole genome shotgun sequence of Microvirga aerophila NBRC 106136.</title>
        <authorList>
            <person name="Hosoyama A."/>
            <person name="Uohara A."/>
            <person name="Ohji S."/>
            <person name="Ichikawa N."/>
        </authorList>
    </citation>
    <scope>NUCLEOTIDE SEQUENCE [LARGE SCALE GENOMIC DNA]</scope>
    <source>
        <strain evidence="1 2">NBRC 106136</strain>
    </source>
</reference>
<dbReference type="Pfam" id="PF10117">
    <property type="entry name" value="McrBC"/>
    <property type="match status" value="1"/>
</dbReference>
<keyword evidence="2" id="KW-1185">Reference proteome</keyword>
<evidence type="ECO:0000313" key="2">
    <source>
        <dbReference type="Proteomes" id="UP000321085"/>
    </source>
</evidence>
<evidence type="ECO:0008006" key="3">
    <source>
        <dbReference type="Google" id="ProtNLM"/>
    </source>
</evidence>
<protein>
    <recommendedName>
        <fullName evidence="3">McrBC 5-methylcytosine restriction system component</fullName>
    </recommendedName>
</protein>
<dbReference type="PANTHER" id="PTHR38733">
    <property type="entry name" value="PROTEIN MCRC"/>
    <property type="match status" value="1"/>
</dbReference>
<dbReference type="InterPro" id="IPR019292">
    <property type="entry name" value="McrC"/>
</dbReference>
<gene>
    <name evidence="1" type="ORF">MAE02_65260</name>
</gene>
<organism evidence="1 2">
    <name type="scientific">Microvirga aerophila</name>
    <dbReference type="NCBI Taxonomy" id="670291"/>
    <lineage>
        <taxon>Bacteria</taxon>
        <taxon>Pseudomonadati</taxon>
        <taxon>Pseudomonadota</taxon>
        <taxon>Alphaproteobacteria</taxon>
        <taxon>Hyphomicrobiales</taxon>
        <taxon>Methylobacteriaceae</taxon>
        <taxon>Microvirga</taxon>
    </lineage>
</organism>
<sequence length="233" mass="26295">MAAVTVREYARLTTEPSQFSLDLATIAPSAFQWLVAQRDRGNGLAGRVFQLDSPSTIRLGSHVGVIETPCGTQIEILPKYVDHGEDAATARRLLATMIHEALRTTPRVADVAQIEVFKMPVTEWVVGQFLQSTAHLLKRGLRQSYGRVESQERFLRGRLQVHRQMRSGPASDHIFNIEHDIFTFNRPENRLIRAALEYVLTVTRLPENWRLARELSLVLSEIPPSADIAGDFR</sequence>
<dbReference type="PANTHER" id="PTHR38733:SF1">
    <property type="entry name" value="TYPE IV METHYL-DIRECTED RESTRICTION ENZYME ECOKMCRBC"/>
    <property type="match status" value="1"/>
</dbReference>
<accession>A0A512C3P6</accession>
<dbReference type="Proteomes" id="UP000321085">
    <property type="component" value="Unassembled WGS sequence"/>
</dbReference>
<evidence type="ECO:0000313" key="1">
    <source>
        <dbReference type="EMBL" id="GEO18830.1"/>
    </source>
</evidence>
<proteinExistence type="predicted"/>
<comment type="caution">
    <text evidence="1">The sequence shown here is derived from an EMBL/GenBank/DDBJ whole genome shotgun (WGS) entry which is preliminary data.</text>
</comment>
<dbReference type="EMBL" id="BJYU01000254">
    <property type="protein sequence ID" value="GEO18830.1"/>
    <property type="molecule type" value="Genomic_DNA"/>
</dbReference>
<name>A0A512C3P6_9HYPH</name>
<dbReference type="AlphaFoldDB" id="A0A512C3P6"/>